<dbReference type="EMBL" id="MTYJ01000059">
    <property type="protein sequence ID" value="OQV17558.1"/>
    <property type="molecule type" value="Genomic_DNA"/>
</dbReference>
<feature type="signal peptide" evidence="2">
    <location>
        <begin position="1"/>
        <end position="19"/>
    </location>
</feature>
<protein>
    <recommendedName>
        <fullName evidence="5">Secreted protein</fullName>
    </recommendedName>
</protein>
<feature type="region of interest" description="Disordered" evidence="1">
    <location>
        <begin position="53"/>
        <end position="77"/>
    </location>
</feature>
<feature type="compositionally biased region" description="Polar residues" evidence="1">
    <location>
        <begin position="63"/>
        <end position="77"/>
    </location>
</feature>
<sequence length="77" mass="8126">MADSLSLEVVCLGVVAVAGQQCGTPAIAPSLSRCNSRTLMSLLRGELRRQKPGDRIIGGTMAQAHSWSRGTATTKTR</sequence>
<evidence type="ECO:0000313" key="3">
    <source>
        <dbReference type="EMBL" id="OQV17558.1"/>
    </source>
</evidence>
<gene>
    <name evidence="3" type="ORF">BV898_08329</name>
</gene>
<reference evidence="4" key="1">
    <citation type="submission" date="2017-01" db="EMBL/GenBank/DDBJ databases">
        <title>Comparative genomics of anhydrobiosis in the tardigrade Hypsibius dujardini.</title>
        <authorList>
            <person name="Yoshida Y."/>
            <person name="Koutsovoulos G."/>
            <person name="Laetsch D."/>
            <person name="Stevens L."/>
            <person name="Kumar S."/>
            <person name="Horikawa D."/>
            <person name="Ishino K."/>
            <person name="Komine S."/>
            <person name="Tomita M."/>
            <person name="Blaxter M."/>
            <person name="Arakawa K."/>
        </authorList>
    </citation>
    <scope>NUCLEOTIDE SEQUENCE [LARGE SCALE GENOMIC DNA]</scope>
    <source>
        <strain evidence="4">Z151</strain>
    </source>
</reference>
<evidence type="ECO:0000313" key="4">
    <source>
        <dbReference type="Proteomes" id="UP000192578"/>
    </source>
</evidence>
<keyword evidence="4" id="KW-1185">Reference proteome</keyword>
<evidence type="ECO:0000256" key="1">
    <source>
        <dbReference type="SAM" id="MobiDB-lite"/>
    </source>
</evidence>
<name>A0A1W0WQS3_HYPEX</name>
<proteinExistence type="predicted"/>
<accession>A0A1W0WQS3</accession>
<organism evidence="3 4">
    <name type="scientific">Hypsibius exemplaris</name>
    <name type="common">Freshwater tardigrade</name>
    <dbReference type="NCBI Taxonomy" id="2072580"/>
    <lineage>
        <taxon>Eukaryota</taxon>
        <taxon>Metazoa</taxon>
        <taxon>Ecdysozoa</taxon>
        <taxon>Tardigrada</taxon>
        <taxon>Eutardigrada</taxon>
        <taxon>Parachela</taxon>
        <taxon>Hypsibioidea</taxon>
        <taxon>Hypsibiidae</taxon>
        <taxon>Hypsibius</taxon>
    </lineage>
</organism>
<feature type="chain" id="PRO_5013116960" description="Secreted protein" evidence="2">
    <location>
        <begin position="20"/>
        <end position="77"/>
    </location>
</feature>
<keyword evidence="2" id="KW-0732">Signal</keyword>
<comment type="caution">
    <text evidence="3">The sequence shown here is derived from an EMBL/GenBank/DDBJ whole genome shotgun (WGS) entry which is preliminary data.</text>
</comment>
<evidence type="ECO:0000256" key="2">
    <source>
        <dbReference type="SAM" id="SignalP"/>
    </source>
</evidence>
<evidence type="ECO:0008006" key="5">
    <source>
        <dbReference type="Google" id="ProtNLM"/>
    </source>
</evidence>
<dbReference type="AlphaFoldDB" id="A0A1W0WQS3"/>
<dbReference type="Proteomes" id="UP000192578">
    <property type="component" value="Unassembled WGS sequence"/>
</dbReference>